<reference evidence="1" key="1">
    <citation type="journal article" date="2020" name="New Phytol.">
        <title>Comparative genomics reveals dynamic genome evolution in host specialist ectomycorrhizal fungi.</title>
        <authorList>
            <person name="Lofgren L.A."/>
            <person name="Nguyen N.H."/>
            <person name="Vilgalys R."/>
            <person name="Ruytinx J."/>
            <person name="Liao H.L."/>
            <person name="Branco S."/>
            <person name="Kuo A."/>
            <person name="LaButti K."/>
            <person name="Lipzen A."/>
            <person name="Andreopoulos W."/>
            <person name="Pangilinan J."/>
            <person name="Riley R."/>
            <person name="Hundley H."/>
            <person name="Na H."/>
            <person name="Barry K."/>
            <person name="Grigoriev I.V."/>
            <person name="Stajich J.E."/>
            <person name="Kennedy P.G."/>
        </authorList>
    </citation>
    <scope>NUCLEOTIDE SEQUENCE</scope>
    <source>
        <strain evidence="1">S12</strain>
    </source>
</reference>
<dbReference type="Proteomes" id="UP000719766">
    <property type="component" value="Unassembled WGS sequence"/>
</dbReference>
<dbReference type="GeneID" id="64600296"/>
<dbReference type="OrthoDB" id="2682258at2759"/>
<comment type="caution">
    <text evidence="1">The sequence shown here is derived from an EMBL/GenBank/DDBJ whole genome shotgun (WGS) entry which is preliminary data.</text>
</comment>
<dbReference type="AlphaFoldDB" id="A0A9P7AQJ6"/>
<protein>
    <submittedName>
        <fullName evidence="1">Uncharacterized protein</fullName>
    </submittedName>
</protein>
<name>A0A9P7AQJ6_9AGAM</name>
<proteinExistence type="predicted"/>
<gene>
    <name evidence="1" type="ORF">HD556DRAFT_1442925</name>
</gene>
<sequence length="224" mass="25426">MSDFDRDLRFIRLAASLYVAIAVLYTTDHYRHLRAWPTIQPLSKSIKMPRSLAKRIKKYYFGLHPRCYPSEHTTEIVCVQSFLKLFVKGLISATAHVKPSATYALLDDLYDLYASINIHLVLTPFKDRQLNIWRNAARLFTRTELVMMLDTLFSLVKAKKIDMFHRICQVPGHNGADYPRIPSATPGEVSRSTTPHTSLTCCSGKFHAGVCIPSIYVSSTDDGE</sequence>
<dbReference type="RefSeq" id="XP_041160528.1">
    <property type="nucleotide sequence ID" value="XM_041306532.1"/>
</dbReference>
<dbReference type="EMBL" id="JABBWE010000026">
    <property type="protein sequence ID" value="KAG1794361.1"/>
    <property type="molecule type" value="Genomic_DNA"/>
</dbReference>
<evidence type="ECO:0000313" key="2">
    <source>
        <dbReference type="Proteomes" id="UP000719766"/>
    </source>
</evidence>
<accession>A0A9P7AQJ6</accession>
<organism evidence="1 2">
    <name type="scientific">Suillus plorans</name>
    <dbReference type="NCBI Taxonomy" id="116603"/>
    <lineage>
        <taxon>Eukaryota</taxon>
        <taxon>Fungi</taxon>
        <taxon>Dikarya</taxon>
        <taxon>Basidiomycota</taxon>
        <taxon>Agaricomycotina</taxon>
        <taxon>Agaricomycetes</taxon>
        <taxon>Agaricomycetidae</taxon>
        <taxon>Boletales</taxon>
        <taxon>Suillineae</taxon>
        <taxon>Suillaceae</taxon>
        <taxon>Suillus</taxon>
    </lineage>
</organism>
<evidence type="ECO:0000313" key="1">
    <source>
        <dbReference type="EMBL" id="KAG1794361.1"/>
    </source>
</evidence>
<keyword evidence="2" id="KW-1185">Reference proteome</keyword>